<proteinExistence type="predicted"/>
<protein>
    <recommendedName>
        <fullName evidence="2">YlxR domain-containing protein</fullName>
    </recommendedName>
</protein>
<dbReference type="AlphaFoldDB" id="A0A2A9E5M7"/>
<organism evidence="3 4">
    <name type="scientific">Sanguibacter antarcticus</name>
    <dbReference type="NCBI Taxonomy" id="372484"/>
    <lineage>
        <taxon>Bacteria</taxon>
        <taxon>Bacillati</taxon>
        <taxon>Actinomycetota</taxon>
        <taxon>Actinomycetes</taxon>
        <taxon>Micrococcales</taxon>
        <taxon>Sanguibacteraceae</taxon>
        <taxon>Sanguibacter</taxon>
    </lineage>
</organism>
<dbReference type="PANTHER" id="PTHR34215:SF1">
    <property type="entry name" value="YLXR DOMAIN-CONTAINING PROTEIN"/>
    <property type="match status" value="1"/>
</dbReference>
<dbReference type="EMBL" id="PDJG01000001">
    <property type="protein sequence ID" value="PFG33532.1"/>
    <property type="molecule type" value="Genomic_DNA"/>
</dbReference>
<dbReference type="PANTHER" id="PTHR34215">
    <property type="entry name" value="BLL0784 PROTEIN"/>
    <property type="match status" value="1"/>
</dbReference>
<feature type="region of interest" description="Disordered" evidence="1">
    <location>
        <begin position="83"/>
        <end position="111"/>
    </location>
</feature>
<comment type="caution">
    <text evidence="3">The sequence shown here is derived from an EMBL/GenBank/DDBJ whole genome shotgun (WGS) entry which is preliminary data.</text>
</comment>
<dbReference type="SUPFAM" id="SSF64376">
    <property type="entry name" value="YlxR-like"/>
    <property type="match status" value="1"/>
</dbReference>
<sequence>MRTCVGCRERDEQTQMIRFVIHPGDAATGSEAVVVADLGRTSPGRGAWLHPSARCGELALKRKAFPRALRAAANIDLQSMTEALGSVPLASTTRRQGSGSEADGHPMSTQR</sequence>
<dbReference type="InterPro" id="IPR035931">
    <property type="entry name" value="YlxR-like_sf"/>
</dbReference>
<evidence type="ECO:0000259" key="2">
    <source>
        <dbReference type="Pfam" id="PF04296"/>
    </source>
</evidence>
<dbReference type="Proteomes" id="UP000225548">
    <property type="component" value="Unassembled WGS sequence"/>
</dbReference>
<dbReference type="Pfam" id="PF04296">
    <property type="entry name" value="YlxR"/>
    <property type="match status" value="1"/>
</dbReference>
<evidence type="ECO:0000313" key="4">
    <source>
        <dbReference type="Proteomes" id="UP000225548"/>
    </source>
</evidence>
<dbReference type="Gene3D" id="3.30.1230.10">
    <property type="entry name" value="YlxR-like"/>
    <property type="match status" value="1"/>
</dbReference>
<accession>A0A2A9E5M7</accession>
<dbReference type="InterPro" id="IPR007393">
    <property type="entry name" value="YlxR_dom"/>
</dbReference>
<evidence type="ECO:0000256" key="1">
    <source>
        <dbReference type="SAM" id="MobiDB-lite"/>
    </source>
</evidence>
<keyword evidence="4" id="KW-1185">Reference proteome</keyword>
<feature type="domain" description="YlxR" evidence="2">
    <location>
        <begin position="2"/>
        <end position="78"/>
    </location>
</feature>
<gene>
    <name evidence="3" type="ORF">ATL42_1409</name>
</gene>
<dbReference type="InterPro" id="IPR037465">
    <property type="entry name" value="YlxR"/>
</dbReference>
<evidence type="ECO:0000313" key="3">
    <source>
        <dbReference type="EMBL" id="PFG33532.1"/>
    </source>
</evidence>
<name>A0A2A9E5M7_9MICO</name>
<feature type="compositionally biased region" description="Polar residues" evidence="1">
    <location>
        <begin position="89"/>
        <end position="99"/>
    </location>
</feature>
<reference evidence="3 4" key="1">
    <citation type="submission" date="2017-10" db="EMBL/GenBank/DDBJ databases">
        <title>Sequencing the genomes of 1000 actinobacteria strains.</title>
        <authorList>
            <person name="Klenk H.-P."/>
        </authorList>
    </citation>
    <scope>NUCLEOTIDE SEQUENCE [LARGE SCALE GENOMIC DNA]</scope>
    <source>
        <strain evidence="3 4">DSM 18966</strain>
    </source>
</reference>